<organism evidence="3">
    <name type="scientific">Thelazia callipaeda</name>
    <name type="common">Oriental eyeworm</name>
    <name type="synonym">Parasitic nematode</name>
    <dbReference type="NCBI Taxonomy" id="103827"/>
    <lineage>
        <taxon>Eukaryota</taxon>
        <taxon>Metazoa</taxon>
        <taxon>Ecdysozoa</taxon>
        <taxon>Nematoda</taxon>
        <taxon>Chromadorea</taxon>
        <taxon>Rhabditida</taxon>
        <taxon>Spirurina</taxon>
        <taxon>Spiruromorpha</taxon>
        <taxon>Thelazioidea</taxon>
        <taxon>Thelaziidae</taxon>
        <taxon>Thelazia</taxon>
    </lineage>
</organism>
<accession>A0A0N5D0J6</accession>
<dbReference type="EMBL" id="UYYF01004406">
    <property type="protein sequence ID" value="VDN03649.1"/>
    <property type="molecule type" value="Genomic_DNA"/>
</dbReference>
<dbReference type="Proteomes" id="UP000276776">
    <property type="component" value="Unassembled WGS sequence"/>
</dbReference>
<reference evidence="3" key="1">
    <citation type="submission" date="2017-02" db="UniProtKB">
        <authorList>
            <consortium name="WormBaseParasite"/>
        </authorList>
    </citation>
    <scope>IDENTIFICATION</scope>
</reference>
<proteinExistence type="predicted"/>
<evidence type="ECO:0000313" key="3">
    <source>
        <dbReference type="WBParaSite" id="TCLT_0000632301-mRNA-1"/>
    </source>
</evidence>
<evidence type="ECO:0000313" key="2">
    <source>
        <dbReference type="Proteomes" id="UP000276776"/>
    </source>
</evidence>
<dbReference type="AlphaFoldDB" id="A0A0N5D0J6"/>
<evidence type="ECO:0000313" key="1">
    <source>
        <dbReference type="EMBL" id="VDN03649.1"/>
    </source>
</evidence>
<keyword evidence="2" id="KW-1185">Reference proteome</keyword>
<reference evidence="1 2" key="2">
    <citation type="submission" date="2018-11" db="EMBL/GenBank/DDBJ databases">
        <authorList>
            <consortium name="Pathogen Informatics"/>
        </authorList>
    </citation>
    <scope>NUCLEOTIDE SEQUENCE [LARGE SCALE GENOMIC DNA]</scope>
</reference>
<protein>
    <submittedName>
        <fullName evidence="3">Secreted protein</fullName>
    </submittedName>
</protein>
<dbReference type="WBParaSite" id="TCLT_0000632301-mRNA-1">
    <property type="protein sequence ID" value="TCLT_0000632301-mRNA-1"/>
    <property type="gene ID" value="TCLT_0000632301"/>
</dbReference>
<name>A0A0N5D0J6_THECL</name>
<sequence length="109" mass="12306">MYTWLRTWRANSRLFGREKSMLSLATIAWRYSHLIPSLLGASLKRSCEYASEWVNVLSHYQTLLTFPVGLKHNSKRASHSLSSVAVFPSNTCSGFSEVTRLNVRALSAV</sequence>
<gene>
    <name evidence="1" type="ORF">TCLT_LOCUS6312</name>
</gene>